<reference evidence="7" key="1">
    <citation type="submission" date="2021-03" db="EMBL/GenBank/DDBJ databases">
        <title>Genomic Encyclopedia of Type Strains, Phase IV (KMG-IV): sequencing the most valuable type-strain genomes for metagenomic binning, comparative biology and taxonomic classification.</title>
        <authorList>
            <person name="Goeker M."/>
        </authorList>
    </citation>
    <scope>NUCLEOTIDE SEQUENCE</scope>
    <source>
        <strain evidence="7">DSM 107338</strain>
    </source>
</reference>
<dbReference type="InterPro" id="IPR013249">
    <property type="entry name" value="RNA_pol_sigma70_r4_t2"/>
</dbReference>
<dbReference type="Pfam" id="PF04542">
    <property type="entry name" value="Sigma70_r2"/>
    <property type="match status" value="1"/>
</dbReference>
<organism evidence="7 8">
    <name type="scientific">Oceanobacillus polygoni</name>
    <dbReference type="NCBI Taxonomy" id="1235259"/>
    <lineage>
        <taxon>Bacteria</taxon>
        <taxon>Bacillati</taxon>
        <taxon>Bacillota</taxon>
        <taxon>Bacilli</taxon>
        <taxon>Bacillales</taxon>
        <taxon>Bacillaceae</taxon>
        <taxon>Oceanobacillus</taxon>
    </lineage>
</organism>
<dbReference type="GO" id="GO:0003677">
    <property type="term" value="F:DNA binding"/>
    <property type="evidence" value="ECO:0007669"/>
    <property type="project" value="InterPro"/>
</dbReference>
<evidence type="ECO:0000256" key="2">
    <source>
        <dbReference type="ARBA" id="ARBA00023015"/>
    </source>
</evidence>
<dbReference type="AlphaFoldDB" id="A0A9X0YV86"/>
<feature type="domain" description="RNA polymerase sigma factor 70 region 4 type 2" evidence="6">
    <location>
        <begin position="106"/>
        <end position="158"/>
    </location>
</feature>
<dbReference type="InterPro" id="IPR014284">
    <property type="entry name" value="RNA_pol_sigma-70_dom"/>
</dbReference>
<dbReference type="InterPro" id="IPR007627">
    <property type="entry name" value="RNA_pol_sigma70_r2"/>
</dbReference>
<sequence length="178" mass="20952">MGLFKKTKIEKELTAFIIENKESFYRVAYSYVGNQEDALDIVQDAIHKALIRINTLENQVGLKSWFYKIVVNTSLDHLRKHKRVSVVDDTVMEVIVSGREDEYHHLDLQEAIDHLPCKYKTIIILRYFEDMKIEEIAKIMDENVNTIKTRLYRGLKMLKVELDEDPTIEEEVKHGKKL</sequence>
<keyword evidence="8" id="KW-1185">Reference proteome</keyword>
<dbReference type="GO" id="GO:0016987">
    <property type="term" value="F:sigma factor activity"/>
    <property type="evidence" value="ECO:0007669"/>
    <property type="project" value="UniProtKB-KW"/>
</dbReference>
<dbReference type="RefSeq" id="WP_149476265.1">
    <property type="nucleotide sequence ID" value="NZ_JAGGMB010000005.1"/>
</dbReference>
<dbReference type="CDD" id="cd06171">
    <property type="entry name" value="Sigma70_r4"/>
    <property type="match status" value="1"/>
</dbReference>
<dbReference type="InterPro" id="IPR013325">
    <property type="entry name" value="RNA_pol_sigma_r2"/>
</dbReference>
<proteinExistence type="inferred from homology"/>
<gene>
    <name evidence="7" type="ORF">J2Z64_001866</name>
</gene>
<dbReference type="PANTHER" id="PTHR43133">
    <property type="entry name" value="RNA POLYMERASE ECF-TYPE SIGMA FACTO"/>
    <property type="match status" value="1"/>
</dbReference>
<evidence type="ECO:0000256" key="3">
    <source>
        <dbReference type="ARBA" id="ARBA00023082"/>
    </source>
</evidence>
<dbReference type="InterPro" id="IPR039425">
    <property type="entry name" value="RNA_pol_sigma-70-like"/>
</dbReference>
<dbReference type="InterPro" id="IPR036388">
    <property type="entry name" value="WH-like_DNA-bd_sf"/>
</dbReference>
<accession>A0A9X0YV86</accession>
<evidence type="ECO:0000259" key="6">
    <source>
        <dbReference type="Pfam" id="PF08281"/>
    </source>
</evidence>
<dbReference type="EMBL" id="JAGGMB010000005">
    <property type="protein sequence ID" value="MBP2077611.1"/>
    <property type="molecule type" value="Genomic_DNA"/>
</dbReference>
<evidence type="ECO:0000256" key="1">
    <source>
        <dbReference type="ARBA" id="ARBA00010641"/>
    </source>
</evidence>
<dbReference type="OrthoDB" id="9782703at2"/>
<comment type="caution">
    <text evidence="7">The sequence shown here is derived from an EMBL/GenBank/DDBJ whole genome shotgun (WGS) entry which is preliminary data.</text>
</comment>
<evidence type="ECO:0000256" key="4">
    <source>
        <dbReference type="ARBA" id="ARBA00023163"/>
    </source>
</evidence>
<feature type="domain" description="RNA polymerase sigma-70 region 2" evidence="5">
    <location>
        <begin position="20"/>
        <end position="83"/>
    </location>
</feature>
<evidence type="ECO:0000313" key="7">
    <source>
        <dbReference type="EMBL" id="MBP2077611.1"/>
    </source>
</evidence>
<dbReference type="Gene3D" id="1.10.10.10">
    <property type="entry name" value="Winged helix-like DNA-binding domain superfamily/Winged helix DNA-binding domain"/>
    <property type="match status" value="1"/>
</dbReference>
<evidence type="ECO:0000259" key="5">
    <source>
        <dbReference type="Pfam" id="PF04542"/>
    </source>
</evidence>
<name>A0A9X0YV86_9BACI</name>
<keyword evidence="3" id="KW-0731">Sigma factor</keyword>
<keyword evidence="2" id="KW-0805">Transcription regulation</keyword>
<comment type="similarity">
    <text evidence="1">Belongs to the sigma-70 factor family. ECF subfamily.</text>
</comment>
<keyword evidence="4" id="KW-0804">Transcription</keyword>
<dbReference type="NCBIfam" id="TIGR02937">
    <property type="entry name" value="sigma70-ECF"/>
    <property type="match status" value="1"/>
</dbReference>
<dbReference type="SUPFAM" id="SSF88946">
    <property type="entry name" value="Sigma2 domain of RNA polymerase sigma factors"/>
    <property type="match status" value="1"/>
</dbReference>
<dbReference type="SUPFAM" id="SSF88659">
    <property type="entry name" value="Sigma3 and sigma4 domains of RNA polymerase sigma factors"/>
    <property type="match status" value="1"/>
</dbReference>
<dbReference type="Gene3D" id="1.10.1740.10">
    <property type="match status" value="1"/>
</dbReference>
<dbReference type="Pfam" id="PF08281">
    <property type="entry name" value="Sigma70_r4_2"/>
    <property type="match status" value="1"/>
</dbReference>
<dbReference type="Proteomes" id="UP001138793">
    <property type="component" value="Unassembled WGS sequence"/>
</dbReference>
<dbReference type="GO" id="GO:0006352">
    <property type="term" value="P:DNA-templated transcription initiation"/>
    <property type="evidence" value="ECO:0007669"/>
    <property type="project" value="InterPro"/>
</dbReference>
<evidence type="ECO:0000313" key="8">
    <source>
        <dbReference type="Proteomes" id="UP001138793"/>
    </source>
</evidence>
<dbReference type="PANTHER" id="PTHR43133:SF60">
    <property type="entry name" value="RNA POLYMERASE SIGMA FACTOR SIGV"/>
    <property type="match status" value="1"/>
</dbReference>
<dbReference type="InterPro" id="IPR013324">
    <property type="entry name" value="RNA_pol_sigma_r3/r4-like"/>
</dbReference>
<protein>
    <submittedName>
        <fullName evidence="7">RNA polymerase sigma-70 factor (ECF subfamily)</fullName>
    </submittedName>
</protein>